<dbReference type="RefSeq" id="WP_272010184.1">
    <property type="nucleotide sequence ID" value="NZ_JAQNDN010000027.1"/>
</dbReference>
<name>A0ABT5BNW8_9BACT</name>
<reference evidence="4 5" key="1">
    <citation type="submission" date="2022-11" db="EMBL/GenBank/DDBJ databases">
        <title>Minimal conservation of predation-associated metabolite biosynthetic gene clusters underscores biosynthetic potential of Myxococcota including descriptions for ten novel species: Archangium lansinium sp. nov., Myxococcus landrumus sp. nov., Nannocystis bai.</title>
        <authorList>
            <person name="Ahearne A."/>
            <person name="Stevens C."/>
            <person name="Dowd S."/>
        </authorList>
    </citation>
    <scope>NUCLEOTIDE SEQUENCE [LARGE SCALE GENOMIC DNA]</scope>
    <source>
        <strain evidence="4 5">NCELM</strain>
    </source>
</reference>
<keyword evidence="2" id="KW-1133">Transmembrane helix</keyword>
<feature type="chain" id="PRO_5045368346" evidence="3">
    <location>
        <begin position="21"/>
        <end position="280"/>
    </location>
</feature>
<evidence type="ECO:0000313" key="5">
    <source>
        <dbReference type="Proteomes" id="UP001217838"/>
    </source>
</evidence>
<feature type="transmembrane region" description="Helical" evidence="2">
    <location>
        <begin position="153"/>
        <end position="174"/>
    </location>
</feature>
<feature type="region of interest" description="Disordered" evidence="1">
    <location>
        <begin position="18"/>
        <end position="54"/>
    </location>
</feature>
<evidence type="ECO:0000256" key="2">
    <source>
        <dbReference type="SAM" id="Phobius"/>
    </source>
</evidence>
<organism evidence="4 5">
    <name type="scientific">Nannocystis radixulma</name>
    <dbReference type="NCBI Taxonomy" id="2995305"/>
    <lineage>
        <taxon>Bacteria</taxon>
        <taxon>Pseudomonadati</taxon>
        <taxon>Myxococcota</taxon>
        <taxon>Polyangia</taxon>
        <taxon>Nannocystales</taxon>
        <taxon>Nannocystaceae</taxon>
        <taxon>Nannocystis</taxon>
    </lineage>
</organism>
<protein>
    <submittedName>
        <fullName evidence="4">Uncharacterized protein</fullName>
    </submittedName>
</protein>
<dbReference type="Proteomes" id="UP001217838">
    <property type="component" value="Unassembled WGS sequence"/>
</dbReference>
<feature type="transmembrane region" description="Helical" evidence="2">
    <location>
        <begin position="108"/>
        <end position="132"/>
    </location>
</feature>
<accession>A0ABT5BNW8</accession>
<gene>
    <name evidence="4" type="ORF">POL58_46415</name>
</gene>
<feature type="transmembrane region" description="Helical" evidence="2">
    <location>
        <begin position="222"/>
        <end position="246"/>
    </location>
</feature>
<evidence type="ECO:0000256" key="1">
    <source>
        <dbReference type="SAM" id="MobiDB-lite"/>
    </source>
</evidence>
<keyword evidence="5" id="KW-1185">Reference proteome</keyword>
<evidence type="ECO:0000313" key="4">
    <source>
        <dbReference type="EMBL" id="MDC0675265.1"/>
    </source>
</evidence>
<keyword evidence="2" id="KW-0472">Membrane</keyword>
<proteinExistence type="predicted"/>
<feature type="signal peptide" evidence="3">
    <location>
        <begin position="1"/>
        <end position="20"/>
    </location>
</feature>
<keyword evidence="3" id="KW-0732">Signal</keyword>
<sequence length="280" mass="28607">MVSSVSLALSVALAAQPASPALDPEGPAPAPATDSAASLTVPAPASARPPEPRWRGTGLLATAGVLGGIGLGANLGRVIVASRLCQGVTYDPNSEDVSAINDCAFGGAALGILAPIGLLSNTAAFAFAAGGSSMRGRWDAHRTAFADERQQRAGLQIGLGAGLLTAGIITYLGVRIGSFADVLGFATCNDRHPVIDMTGGELGDDGNIPGFTQCMGRRMSGYLAGIGIGQTMSVVGVGLLTHGAVYNRNLKLMHYITRNQIRLQPTLSFNYAGLTLSGRF</sequence>
<keyword evidence="2" id="KW-0812">Transmembrane</keyword>
<evidence type="ECO:0000256" key="3">
    <source>
        <dbReference type="SAM" id="SignalP"/>
    </source>
</evidence>
<comment type="caution">
    <text evidence="4">The sequence shown here is derived from an EMBL/GenBank/DDBJ whole genome shotgun (WGS) entry which is preliminary data.</text>
</comment>
<dbReference type="EMBL" id="JAQNDN010000027">
    <property type="protein sequence ID" value="MDC0675265.1"/>
    <property type="molecule type" value="Genomic_DNA"/>
</dbReference>